<dbReference type="Pfam" id="PF00271">
    <property type="entry name" value="Helicase_C"/>
    <property type="match status" value="1"/>
</dbReference>
<dbReference type="EC" id="3.6.4.13" evidence="1"/>
<evidence type="ECO:0000256" key="3">
    <source>
        <dbReference type="ARBA" id="ARBA00022801"/>
    </source>
</evidence>
<dbReference type="InterPro" id="IPR014001">
    <property type="entry name" value="Helicase_ATP-bd"/>
</dbReference>
<dbReference type="Gene3D" id="3.40.50.300">
    <property type="entry name" value="P-loop containing nucleotide triphosphate hydrolases"/>
    <property type="match status" value="2"/>
</dbReference>
<evidence type="ECO:0000313" key="12">
    <source>
        <dbReference type="EMBL" id="KAK2711563.1"/>
    </source>
</evidence>
<dbReference type="FunFam" id="3.40.50.300:FF:000008">
    <property type="entry name" value="ATP-dependent RNA helicase RhlB"/>
    <property type="match status" value="1"/>
</dbReference>
<reference evidence="12" key="1">
    <citation type="submission" date="2023-07" db="EMBL/GenBank/DDBJ databases">
        <title>Chromosome-level genome assembly of Artemia franciscana.</title>
        <authorList>
            <person name="Jo E."/>
        </authorList>
    </citation>
    <scope>NUCLEOTIDE SEQUENCE</scope>
    <source>
        <tissue evidence="12">Whole body</tissue>
    </source>
</reference>
<feature type="domain" description="Helicase C-terminal" evidence="10">
    <location>
        <begin position="348"/>
        <end position="495"/>
    </location>
</feature>
<dbReference type="GO" id="GO:0005524">
    <property type="term" value="F:ATP binding"/>
    <property type="evidence" value="ECO:0007669"/>
    <property type="project" value="UniProtKB-KW"/>
</dbReference>
<dbReference type="GO" id="GO:0003676">
    <property type="term" value="F:nucleic acid binding"/>
    <property type="evidence" value="ECO:0007669"/>
    <property type="project" value="InterPro"/>
</dbReference>
<keyword evidence="5 8" id="KW-0067">ATP-binding</keyword>
<dbReference type="SUPFAM" id="SSF52540">
    <property type="entry name" value="P-loop containing nucleoside triphosphate hydrolases"/>
    <property type="match status" value="1"/>
</dbReference>
<dbReference type="InterPro" id="IPR011545">
    <property type="entry name" value="DEAD/DEAH_box_helicase_dom"/>
</dbReference>
<dbReference type="CDD" id="cd18787">
    <property type="entry name" value="SF2_C_DEAD"/>
    <property type="match status" value="1"/>
</dbReference>
<keyword evidence="2 8" id="KW-0547">Nucleotide-binding</keyword>
<evidence type="ECO:0000256" key="2">
    <source>
        <dbReference type="ARBA" id="ARBA00022741"/>
    </source>
</evidence>
<dbReference type="SMART" id="SM00490">
    <property type="entry name" value="HELICc"/>
    <property type="match status" value="1"/>
</dbReference>
<feature type="domain" description="Helicase ATP-binding" evidence="9">
    <location>
        <begin position="145"/>
        <end position="320"/>
    </location>
</feature>
<evidence type="ECO:0000256" key="1">
    <source>
        <dbReference type="ARBA" id="ARBA00012552"/>
    </source>
</evidence>
<evidence type="ECO:0000259" key="9">
    <source>
        <dbReference type="PROSITE" id="PS51192"/>
    </source>
</evidence>
<evidence type="ECO:0000313" key="13">
    <source>
        <dbReference type="Proteomes" id="UP001187531"/>
    </source>
</evidence>
<feature type="domain" description="DEAD-box RNA helicase Q" evidence="11">
    <location>
        <begin position="114"/>
        <end position="142"/>
    </location>
</feature>
<dbReference type="InterPro" id="IPR000629">
    <property type="entry name" value="RNA-helicase_DEAD-box_CS"/>
</dbReference>
<feature type="short sequence motif" description="Q motif" evidence="7">
    <location>
        <begin position="114"/>
        <end position="142"/>
    </location>
</feature>
<organism evidence="12 13">
    <name type="scientific">Artemia franciscana</name>
    <name type="common">Brine shrimp</name>
    <name type="synonym">Artemia sanfranciscana</name>
    <dbReference type="NCBI Taxonomy" id="6661"/>
    <lineage>
        <taxon>Eukaryota</taxon>
        <taxon>Metazoa</taxon>
        <taxon>Ecdysozoa</taxon>
        <taxon>Arthropoda</taxon>
        <taxon>Crustacea</taxon>
        <taxon>Branchiopoda</taxon>
        <taxon>Anostraca</taxon>
        <taxon>Artemiidae</taxon>
        <taxon>Artemia</taxon>
    </lineage>
</organism>
<accession>A0AA88HHV6</accession>
<comment type="catalytic activity">
    <reaction evidence="6">
        <text>ATP + H2O = ADP + phosphate + H(+)</text>
        <dbReference type="Rhea" id="RHEA:13065"/>
        <dbReference type="ChEBI" id="CHEBI:15377"/>
        <dbReference type="ChEBI" id="CHEBI:15378"/>
        <dbReference type="ChEBI" id="CHEBI:30616"/>
        <dbReference type="ChEBI" id="CHEBI:43474"/>
        <dbReference type="ChEBI" id="CHEBI:456216"/>
        <dbReference type="EC" id="3.6.4.13"/>
    </reaction>
</comment>
<dbReference type="SMART" id="SM00487">
    <property type="entry name" value="DEXDc"/>
    <property type="match status" value="1"/>
</dbReference>
<evidence type="ECO:0000259" key="11">
    <source>
        <dbReference type="PROSITE" id="PS51195"/>
    </source>
</evidence>
<dbReference type="FunFam" id="3.40.50.300:FF:000079">
    <property type="entry name" value="probable ATP-dependent RNA helicase DDX17"/>
    <property type="match status" value="1"/>
</dbReference>
<evidence type="ECO:0000256" key="4">
    <source>
        <dbReference type="ARBA" id="ARBA00022806"/>
    </source>
</evidence>
<comment type="caution">
    <text evidence="12">The sequence shown here is derived from an EMBL/GenBank/DDBJ whole genome shotgun (WGS) entry which is preliminary data.</text>
</comment>
<evidence type="ECO:0000256" key="8">
    <source>
        <dbReference type="RuleBase" id="RU000492"/>
    </source>
</evidence>
<dbReference type="InterPro" id="IPR014014">
    <property type="entry name" value="RNA_helicase_DEAD_Q_motif"/>
</dbReference>
<dbReference type="PROSITE" id="PS51195">
    <property type="entry name" value="Q_MOTIF"/>
    <property type="match status" value="1"/>
</dbReference>
<dbReference type="GO" id="GO:0016787">
    <property type="term" value="F:hydrolase activity"/>
    <property type="evidence" value="ECO:0007669"/>
    <property type="project" value="UniProtKB-KW"/>
</dbReference>
<dbReference type="PROSITE" id="PS51192">
    <property type="entry name" value="HELICASE_ATP_BIND_1"/>
    <property type="match status" value="1"/>
</dbReference>
<keyword evidence="3 8" id="KW-0378">Hydrolase</keyword>
<sequence>MQYPSYFKNSLSNVSYNKMSTTYLKQSYTRRQGDSARGYYPRFKESFNRQLEYYDNSGVNCFKPKQRTGISESYQKHVYSPHSDIVKRSKEEIECYRASNEILVEGDDVPRPITSFKEAGFPDYLQSQLASQGFDSPTPIQAQGWPIALSGRNMVGVASTGSGKTLAFILPSIVHIKHINAKEARGNGPIALVLAPTRELAQQIKVVADKYGKPSRIRSACVYGGSPKGPQLRDLERAELCIATPGRMNDFLEARKTNLMQCTYLVLDEADRMLDMGFEPQIRKIFDQVRQDCQILMWSATWPKEVRRLAKDFVGEHIMLNVGSTNLSASHNIKQIVDICEEHEKVSKLHSFLNKISKEQQKKIIIFVETKRRVEFIAKTIYRAGHNVGAIHGDKIQEERDKILNAFRSGRINILVATDVAARGLDVDGVDFVINYDYPQNSEDYIHRIGRTGRSNQTGTAYTFFSRKDGRKANDLIRVLSEANQVVRPELQDIAKKFTETGSNKVGYRNSFGRRGGFWGRNDYRSYPAPRRW</sequence>
<dbReference type="AlphaFoldDB" id="A0AA88HHV6"/>
<keyword evidence="13" id="KW-1185">Reference proteome</keyword>
<evidence type="ECO:0000259" key="10">
    <source>
        <dbReference type="PROSITE" id="PS51194"/>
    </source>
</evidence>
<comment type="similarity">
    <text evidence="8">Belongs to the DEAD box helicase family.</text>
</comment>
<evidence type="ECO:0000256" key="5">
    <source>
        <dbReference type="ARBA" id="ARBA00022840"/>
    </source>
</evidence>
<name>A0AA88HHV6_ARTSF</name>
<dbReference type="Pfam" id="PF00270">
    <property type="entry name" value="DEAD"/>
    <property type="match status" value="1"/>
</dbReference>
<dbReference type="PROSITE" id="PS00039">
    <property type="entry name" value="DEAD_ATP_HELICASE"/>
    <property type="match status" value="1"/>
</dbReference>
<dbReference type="PANTHER" id="PTHR47958">
    <property type="entry name" value="ATP-DEPENDENT RNA HELICASE DBP3"/>
    <property type="match status" value="1"/>
</dbReference>
<protein>
    <recommendedName>
        <fullName evidence="1">RNA helicase</fullName>
        <ecNumber evidence="1">3.6.4.13</ecNumber>
    </recommendedName>
</protein>
<gene>
    <name evidence="12" type="ORF">QYM36_012653</name>
</gene>
<proteinExistence type="inferred from homology"/>
<keyword evidence="4 8" id="KW-0347">Helicase</keyword>
<dbReference type="EMBL" id="JAVRJZ010000016">
    <property type="protein sequence ID" value="KAK2711563.1"/>
    <property type="molecule type" value="Genomic_DNA"/>
</dbReference>
<dbReference type="InterPro" id="IPR027417">
    <property type="entry name" value="P-loop_NTPase"/>
</dbReference>
<dbReference type="GO" id="GO:0003724">
    <property type="term" value="F:RNA helicase activity"/>
    <property type="evidence" value="ECO:0007669"/>
    <property type="project" value="UniProtKB-EC"/>
</dbReference>
<dbReference type="Proteomes" id="UP001187531">
    <property type="component" value="Unassembled WGS sequence"/>
</dbReference>
<evidence type="ECO:0000256" key="7">
    <source>
        <dbReference type="PROSITE-ProRule" id="PRU00552"/>
    </source>
</evidence>
<dbReference type="PROSITE" id="PS51194">
    <property type="entry name" value="HELICASE_CTER"/>
    <property type="match status" value="1"/>
</dbReference>
<evidence type="ECO:0000256" key="6">
    <source>
        <dbReference type="ARBA" id="ARBA00047984"/>
    </source>
</evidence>
<dbReference type="InterPro" id="IPR001650">
    <property type="entry name" value="Helicase_C-like"/>
</dbReference>